<dbReference type="EMBL" id="JAODUP010000069">
    <property type="protein sequence ID" value="KAK2164058.1"/>
    <property type="molecule type" value="Genomic_DNA"/>
</dbReference>
<dbReference type="GO" id="GO:0030170">
    <property type="term" value="F:pyridoxal phosphate binding"/>
    <property type="evidence" value="ECO:0007669"/>
    <property type="project" value="InterPro"/>
</dbReference>
<dbReference type="SUPFAM" id="SSF53383">
    <property type="entry name" value="PLP-dependent transferases"/>
    <property type="match status" value="1"/>
</dbReference>
<dbReference type="Gene3D" id="3.40.640.10">
    <property type="entry name" value="Type I PLP-dependent aspartate aminotransferase-like (Major domain)"/>
    <property type="match status" value="1"/>
</dbReference>
<dbReference type="GO" id="GO:0006559">
    <property type="term" value="P:L-phenylalanine catabolic process"/>
    <property type="evidence" value="ECO:0007669"/>
    <property type="project" value="TreeGrafter"/>
</dbReference>
<sequence length="253" mass="28601">MLLFQDVIFTSGCCGALDLAIMVLANPGQNILVPRPGFSAYKTLANSLSIVVKHYDLLPERIWEADLDHLESLIDDNTAAIIVNNPSNPCGSVYSKNHIHGILDIANRYKVPIIADEIYAYFVFPGQEFVSMASQTKDVPILSCGGLTKRYLVPGWRMGWIMIHDRHGAFEKQVGIDMEKFQAFKDDVQFTEILVTEQSVFCLPASCFQYPNFFRIVLTVPQEKLQEACERIDEFCSKYYGKKTNMHDKGVMT</sequence>
<dbReference type="PANTHER" id="PTHR45744">
    <property type="entry name" value="TYROSINE AMINOTRANSFERASE"/>
    <property type="match status" value="1"/>
</dbReference>
<keyword evidence="2" id="KW-0663">Pyridoxal phosphate</keyword>
<dbReference type="Proteomes" id="UP001208570">
    <property type="component" value="Unassembled WGS sequence"/>
</dbReference>
<dbReference type="PANTHER" id="PTHR45744:SF2">
    <property type="entry name" value="TYROSINE AMINOTRANSFERASE"/>
    <property type="match status" value="1"/>
</dbReference>
<name>A0AAD9K341_9ANNE</name>
<reference evidence="4" key="1">
    <citation type="journal article" date="2023" name="Mol. Biol. Evol.">
        <title>Third-Generation Sequencing Reveals the Adaptive Role of the Epigenome in Three Deep-Sea Polychaetes.</title>
        <authorList>
            <person name="Perez M."/>
            <person name="Aroh O."/>
            <person name="Sun Y."/>
            <person name="Lan Y."/>
            <person name="Juniper S.K."/>
            <person name="Young C.R."/>
            <person name="Angers B."/>
            <person name="Qian P.Y."/>
        </authorList>
    </citation>
    <scope>NUCLEOTIDE SEQUENCE</scope>
    <source>
        <strain evidence="4">P08H-3</strain>
    </source>
</reference>
<protein>
    <recommendedName>
        <fullName evidence="3">Aminotransferase class I/classII large domain-containing protein</fullName>
    </recommendedName>
</protein>
<gene>
    <name evidence="4" type="ORF">LSH36_69g02032</name>
</gene>
<evidence type="ECO:0000313" key="5">
    <source>
        <dbReference type="Proteomes" id="UP001208570"/>
    </source>
</evidence>
<dbReference type="Gene3D" id="3.90.1150.10">
    <property type="entry name" value="Aspartate Aminotransferase, domain 1"/>
    <property type="match status" value="1"/>
</dbReference>
<evidence type="ECO:0000259" key="3">
    <source>
        <dbReference type="Pfam" id="PF00155"/>
    </source>
</evidence>
<proteinExistence type="inferred from homology"/>
<dbReference type="Pfam" id="PF00155">
    <property type="entry name" value="Aminotran_1_2"/>
    <property type="match status" value="2"/>
</dbReference>
<dbReference type="GO" id="GO:0004838">
    <property type="term" value="F:L-tyrosine-2-oxoglutarate transaminase activity"/>
    <property type="evidence" value="ECO:0007669"/>
    <property type="project" value="TreeGrafter"/>
</dbReference>
<feature type="domain" description="Aminotransferase class I/classII large" evidence="3">
    <location>
        <begin position="186"/>
        <end position="232"/>
    </location>
</feature>
<dbReference type="InterPro" id="IPR015422">
    <property type="entry name" value="PyrdxlP-dep_Trfase_small"/>
</dbReference>
<dbReference type="InterPro" id="IPR015421">
    <property type="entry name" value="PyrdxlP-dep_Trfase_major"/>
</dbReference>
<evidence type="ECO:0000256" key="2">
    <source>
        <dbReference type="ARBA" id="ARBA00022898"/>
    </source>
</evidence>
<dbReference type="InterPro" id="IPR015424">
    <property type="entry name" value="PyrdxlP-dep_Trfase"/>
</dbReference>
<comment type="similarity">
    <text evidence="1">Belongs to the class-I pyridoxal-phosphate-dependent aminotransferase family.</text>
</comment>
<dbReference type="InterPro" id="IPR004838">
    <property type="entry name" value="NHTrfase_class1_PyrdxlP-BS"/>
</dbReference>
<keyword evidence="5" id="KW-1185">Reference proteome</keyword>
<comment type="caution">
    <text evidence="4">The sequence shown here is derived from an EMBL/GenBank/DDBJ whole genome shotgun (WGS) entry which is preliminary data.</text>
</comment>
<evidence type="ECO:0000256" key="1">
    <source>
        <dbReference type="ARBA" id="ARBA00007441"/>
    </source>
</evidence>
<dbReference type="InterPro" id="IPR004839">
    <property type="entry name" value="Aminotransferase_I/II_large"/>
</dbReference>
<accession>A0AAD9K341</accession>
<feature type="domain" description="Aminotransferase class I/classII large" evidence="3">
    <location>
        <begin position="6"/>
        <end position="166"/>
    </location>
</feature>
<dbReference type="CDD" id="cd00609">
    <property type="entry name" value="AAT_like"/>
    <property type="match status" value="1"/>
</dbReference>
<dbReference type="AlphaFoldDB" id="A0AAD9K341"/>
<dbReference type="GO" id="GO:0006572">
    <property type="term" value="P:L-tyrosine catabolic process"/>
    <property type="evidence" value="ECO:0007669"/>
    <property type="project" value="TreeGrafter"/>
</dbReference>
<dbReference type="PROSITE" id="PS00105">
    <property type="entry name" value="AA_TRANSFER_CLASS_1"/>
    <property type="match status" value="1"/>
</dbReference>
<organism evidence="4 5">
    <name type="scientific">Paralvinella palmiformis</name>
    <dbReference type="NCBI Taxonomy" id="53620"/>
    <lineage>
        <taxon>Eukaryota</taxon>
        <taxon>Metazoa</taxon>
        <taxon>Spiralia</taxon>
        <taxon>Lophotrochozoa</taxon>
        <taxon>Annelida</taxon>
        <taxon>Polychaeta</taxon>
        <taxon>Sedentaria</taxon>
        <taxon>Canalipalpata</taxon>
        <taxon>Terebellida</taxon>
        <taxon>Terebelliformia</taxon>
        <taxon>Alvinellidae</taxon>
        <taxon>Paralvinella</taxon>
    </lineage>
</organism>
<evidence type="ECO:0000313" key="4">
    <source>
        <dbReference type="EMBL" id="KAK2164058.1"/>
    </source>
</evidence>
<dbReference type="PRINTS" id="PR00753">
    <property type="entry name" value="ACCSYNTHASE"/>
</dbReference>